<proteinExistence type="predicted"/>
<keyword evidence="2" id="KW-1185">Reference proteome</keyword>
<dbReference type="VEuPathDB" id="CryptoDB:cubi_02282"/>
<dbReference type="OrthoDB" id="674963at2759"/>
<accession>A0A1J4MHW9</accession>
<sequence>MSERKVLNRYFPPDFDPKKLEDSKKIFKKPKQNRKGGGHRKKKLLNIRMLYPFTVRCNGCEVYHYVGTKFNSKVEKVQNESYLGIPIWRFYGRCTQCGNIIIFKTDPKSGDYILESGAKRNYNINNKEMINKKDENNIESKVISSVLESRSLEELEILKKLNKRLMNRDITELNALKYVIDDNDTDDLPEEQFIIHTNNKKTNTFDACEDIIVDREKHLITNSVRRCIDFYKESIEYQKKSEVCIVNSKDLKGPNFPVRVKESNPTNLFFNYYDSESE</sequence>
<protein>
    <recommendedName>
        <fullName evidence="3">Splicing factor YJU2</fullName>
    </recommendedName>
</protein>
<dbReference type="Pfam" id="PF04502">
    <property type="entry name" value="Saf4_Yju2"/>
    <property type="match status" value="1"/>
</dbReference>
<dbReference type="GO" id="GO:0071006">
    <property type="term" value="C:U2-type catalytic step 1 spliceosome"/>
    <property type="evidence" value="ECO:0007669"/>
    <property type="project" value="TreeGrafter"/>
</dbReference>
<dbReference type="AlphaFoldDB" id="A0A1J4MHW9"/>
<comment type="caution">
    <text evidence="1">The sequence shown here is derived from an EMBL/GenBank/DDBJ whole genome shotgun (WGS) entry which is preliminary data.</text>
</comment>
<organism evidence="1 2">
    <name type="scientific">Cryptosporidium ubiquitum</name>
    <dbReference type="NCBI Taxonomy" id="857276"/>
    <lineage>
        <taxon>Eukaryota</taxon>
        <taxon>Sar</taxon>
        <taxon>Alveolata</taxon>
        <taxon>Apicomplexa</taxon>
        <taxon>Conoidasida</taxon>
        <taxon>Coccidia</taxon>
        <taxon>Eucoccidiorida</taxon>
        <taxon>Eimeriorina</taxon>
        <taxon>Cryptosporidiidae</taxon>
        <taxon>Cryptosporidium</taxon>
    </lineage>
</organism>
<evidence type="ECO:0000313" key="2">
    <source>
        <dbReference type="Proteomes" id="UP000186176"/>
    </source>
</evidence>
<dbReference type="GO" id="GO:0000398">
    <property type="term" value="P:mRNA splicing, via spliceosome"/>
    <property type="evidence" value="ECO:0007669"/>
    <property type="project" value="InterPro"/>
</dbReference>
<dbReference type="PANTHER" id="PTHR12111:SF1">
    <property type="entry name" value="SPLICING FACTOR YJU2"/>
    <property type="match status" value="1"/>
</dbReference>
<evidence type="ECO:0000313" key="1">
    <source>
        <dbReference type="EMBL" id="OII73051.1"/>
    </source>
</evidence>
<dbReference type="Proteomes" id="UP000186176">
    <property type="component" value="Unassembled WGS sequence"/>
</dbReference>
<dbReference type="InterPro" id="IPR007590">
    <property type="entry name" value="Saf4/Yju2"/>
</dbReference>
<reference evidence="1 2" key="1">
    <citation type="submission" date="2016-10" db="EMBL/GenBank/DDBJ databases">
        <title>Reductive evolution of mitochondrial metabolism and differential evolution of invasion-related proteins in Cryptosporidium.</title>
        <authorList>
            <person name="Liu S."/>
            <person name="Roellig D.M."/>
            <person name="Guo Y."/>
            <person name="Li N."/>
            <person name="Frace M.A."/>
            <person name="Tang K."/>
            <person name="Zhang L."/>
            <person name="Feng Y."/>
            <person name="Xiao L."/>
        </authorList>
    </citation>
    <scope>NUCLEOTIDE SEQUENCE [LARGE SCALE GENOMIC DNA]</scope>
    <source>
        <strain evidence="1">39726</strain>
    </source>
</reference>
<dbReference type="RefSeq" id="XP_028874415.1">
    <property type="nucleotide sequence ID" value="XM_029019294.1"/>
</dbReference>
<name>A0A1J4MHW9_9CRYT</name>
<evidence type="ECO:0008006" key="3">
    <source>
        <dbReference type="Google" id="ProtNLM"/>
    </source>
</evidence>
<gene>
    <name evidence="1" type="ORF">cubi_02282</name>
</gene>
<dbReference type="EMBL" id="LRBP01000017">
    <property type="protein sequence ID" value="OII73051.1"/>
    <property type="molecule type" value="Genomic_DNA"/>
</dbReference>
<dbReference type="GeneID" id="39979073"/>
<dbReference type="PANTHER" id="PTHR12111">
    <property type="entry name" value="SPLICING FACTOR YJU2"/>
    <property type="match status" value="1"/>
</dbReference>